<dbReference type="EMBL" id="JARIHO010000068">
    <property type="protein sequence ID" value="KAJ7314235.1"/>
    <property type="molecule type" value="Genomic_DNA"/>
</dbReference>
<comment type="caution">
    <text evidence="4">The sequence shown here is derived from an EMBL/GenBank/DDBJ whole genome shotgun (WGS) entry which is preliminary data.</text>
</comment>
<evidence type="ECO:0000256" key="3">
    <source>
        <dbReference type="SAM" id="SignalP"/>
    </source>
</evidence>
<feature type="region of interest" description="Disordered" evidence="1">
    <location>
        <begin position="318"/>
        <end position="337"/>
    </location>
</feature>
<gene>
    <name evidence="4" type="ORF">DFH08DRAFT_1041895</name>
</gene>
<keyword evidence="2" id="KW-0472">Membrane</keyword>
<organism evidence="4 5">
    <name type="scientific">Mycena albidolilacea</name>
    <dbReference type="NCBI Taxonomy" id="1033008"/>
    <lineage>
        <taxon>Eukaryota</taxon>
        <taxon>Fungi</taxon>
        <taxon>Dikarya</taxon>
        <taxon>Basidiomycota</taxon>
        <taxon>Agaricomycotina</taxon>
        <taxon>Agaricomycetes</taxon>
        <taxon>Agaricomycetidae</taxon>
        <taxon>Agaricales</taxon>
        <taxon>Marasmiineae</taxon>
        <taxon>Mycenaceae</taxon>
        <taxon>Mycena</taxon>
    </lineage>
</organism>
<feature type="compositionally biased region" description="Polar residues" evidence="1">
    <location>
        <begin position="160"/>
        <end position="173"/>
    </location>
</feature>
<evidence type="ECO:0000313" key="5">
    <source>
        <dbReference type="Proteomes" id="UP001218218"/>
    </source>
</evidence>
<accession>A0AAD6ZAH9</accession>
<feature type="signal peptide" evidence="3">
    <location>
        <begin position="1"/>
        <end position="19"/>
    </location>
</feature>
<feature type="region of interest" description="Disordered" evidence="1">
    <location>
        <begin position="215"/>
        <end position="261"/>
    </location>
</feature>
<keyword evidence="2" id="KW-0812">Transmembrane</keyword>
<feature type="compositionally biased region" description="Polar residues" evidence="1">
    <location>
        <begin position="219"/>
        <end position="230"/>
    </location>
</feature>
<dbReference type="Gene3D" id="2.60.120.260">
    <property type="entry name" value="Galactose-binding domain-like"/>
    <property type="match status" value="1"/>
</dbReference>
<keyword evidence="5" id="KW-1185">Reference proteome</keyword>
<reference evidence="4" key="1">
    <citation type="submission" date="2023-03" db="EMBL/GenBank/DDBJ databases">
        <title>Massive genome expansion in bonnet fungi (Mycena s.s.) driven by repeated elements and novel gene families across ecological guilds.</title>
        <authorList>
            <consortium name="Lawrence Berkeley National Laboratory"/>
            <person name="Harder C.B."/>
            <person name="Miyauchi S."/>
            <person name="Viragh M."/>
            <person name="Kuo A."/>
            <person name="Thoen E."/>
            <person name="Andreopoulos B."/>
            <person name="Lu D."/>
            <person name="Skrede I."/>
            <person name="Drula E."/>
            <person name="Henrissat B."/>
            <person name="Morin E."/>
            <person name="Kohler A."/>
            <person name="Barry K."/>
            <person name="LaButti K."/>
            <person name="Morin E."/>
            <person name="Salamov A."/>
            <person name="Lipzen A."/>
            <person name="Mereny Z."/>
            <person name="Hegedus B."/>
            <person name="Baldrian P."/>
            <person name="Stursova M."/>
            <person name="Weitz H."/>
            <person name="Taylor A."/>
            <person name="Grigoriev I.V."/>
            <person name="Nagy L.G."/>
            <person name="Martin F."/>
            <person name="Kauserud H."/>
        </authorList>
    </citation>
    <scope>NUCLEOTIDE SEQUENCE</scope>
    <source>
        <strain evidence="4">CBHHK002</strain>
    </source>
</reference>
<dbReference type="AlphaFoldDB" id="A0AAD6ZAH9"/>
<feature type="region of interest" description="Disordered" evidence="1">
    <location>
        <begin position="160"/>
        <end position="179"/>
    </location>
</feature>
<evidence type="ECO:0000256" key="1">
    <source>
        <dbReference type="SAM" id="MobiDB-lite"/>
    </source>
</evidence>
<keyword evidence="2" id="KW-1133">Transmembrane helix</keyword>
<feature type="compositionally biased region" description="Polar residues" evidence="1">
    <location>
        <begin position="246"/>
        <end position="261"/>
    </location>
</feature>
<feature type="chain" id="PRO_5042083642" evidence="3">
    <location>
        <begin position="20"/>
        <end position="337"/>
    </location>
</feature>
<proteinExistence type="predicted"/>
<dbReference type="Proteomes" id="UP001218218">
    <property type="component" value="Unassembled WGS sequence"/>
</dbReference>
<feature type="transmembrane region" description="Helical" evidence="2">
    <location>
        <begin position="185"/>
        <end position="208"/>
    </location>
</feature>
<protein>
    <submittedName>
        <fullName evidence="4">Uncharacterized protein</fullName>
    </submittedName>
</protein>
<evidence type="ECO:0000313" key="4">
    <source>
        <dbReference type="EMBL" id="KAJ7314235.1"/>
    </source>
</evidence>
<sequence>MHWTSFPLILGVFPSLMCAAQQTHVIDDASSLIVYRAPSLDRNLTGFEPDKLKDGTVTFIAATQNGSPTISMNFTGTAIYVFVAYPAGHNTSFPSGFIARIDDIPSGGWSTNQTAEFYDYPAYSNTTLANKPHTLVLQIQPGWELYFDYVRYISGNATASTSPVAPQATSDSPTLPPKPKKEIPVGAIVGGVIGGAVLLALILTPFLLRRRATARRNAKSSTIKHNNTGGSEKEKEGNHPSIVPFQLQSPVSAPSEGTSQKSANLHLEIPTSYPRMPLQEAVQSPLSATSDPGLLLVAEEMRRMTAAMQRLETGIPEAWDSGPVLQHPPAYGGRDSI</sequence>
<evidence type="ECO:0000256" key="2">
    <source>
        <dbReference type="SAM" id="Phobius"/>
    </source>
</evidence>
<keyword evidence="3" id="KW-0732">Signal</keyword>
<name>A0AAD6ZAH9_9AGAR</name>